<dbReference type="EMBL" id="JBBWWQ010000007">
    <property type="protein sequence ID" value="KAK8942933.1"/>
    <property type="molecule type" value="Genomic_DNA"/>
</dbReference>
<protein>
    <recommendedName>
        <fullName evidence="3">Reverse transcriptase</fullName>
    </recommendedName>
</protein>
<accession>A0AAP0BM20</accession>
<dbReference type="AlphaFoldDB" id="A0AAP0BM20"/>
<organism evidence="1 2">
    <name type="scientific">Platanthera zijinensis</name>
    <dbReference type="NCBI Taxonomy" id="2320716"/>
    <lineage>
        <taxon>Eukaryota</taxon>
        <taxon>Viridiplantae</taxon>
        <taxon>Streptophyta</taxon>
        <taxon>Embryophyta</taxon>
        <taxon>Tracheophyta</taxon>
        <taxon>Spermatophyta</taxon>
        <taxon>Magnoliopsida</taxon>
        <taxon>Liliopsida</taxon>
        <taxon>Asparagales</taxon>
        <taxon>Orchidaceae</taxon>
        <taxon>Orchidoideae</taxon>
        <taxon>Orchideae</taxon>
        <taxon>Orchidinae</taxon>
        <taxon>Platanthera</taxon>
    </lineage>
</organism>
<keyword evidence="2" id="KW-1185">Reference proteome</keyword>
<dbReference type="Proteomes" id="UP001418222">
    <property type="component" value="Unassembled WGS sequence"/>
</dbReference>
<dbReference type="PANTHER" id="PTHR33116">
    <property type="entry name" value="REVERSE TRANSCRIPTASE ZINC-BINDING DOMAIN-CONTAINING PROTEIN-RELATED-RELATED"/>
    <property type="match status" value="1"/>
</dbReference>
<dbReference type="PANTHER" id="PTHR33116:SF78">
    <property type="entry name" value="OS12G0587133 PROTEIN"/>
    <property type="match status" value="1"/>
</dbReference>
<gene>
    <name evidence="1" type="ORF">KSP39_PZI009339</name>
</gene>
<comment type="caution">
    <text evidence="1">The sequence shown here is derived from an EMBL/GenBank/DDBJ whole genome shotgun (WGS) entry which is preliminary data.</text>
</comment>
<name>A0AAP0BM20_9ASPA</name>
<evidence type="ECO:0008006" key="3">
    <source>
        <dbReference type="Google" id="ProtNLM"/>
    </source>
</evidence>
<evidence type="ECO:0000313" key="2">
    <source>
        <dbReference type="Proteomes" id="UP001418222"/>
    </source>
</evidence>
<evidence type="ECO:0000313" key="1">
    <source>
        <dbReference type="EMBL" id="KAK8942933.1"/>
    </source>
</evidence>
<proteinExistence type="predicted"/>
<reference evidence="1 2" key="1">
    <citation type="journal article" date="2022" name="Nat. Plants">
        <title>Genomes of leafy and leafless Platanthera orchids illuminate the evolution of mycoheterotrophy.</title>
        <authorList>
            <person name="Li M.H."/>
            <person name="Liu K.W."/>
            <person name="Li Z."/>
            <person name="Lu H.C."/>
            <person name="Ye Q.L."/>
            <person name="Zhang D."/>
            <person name="Wang J.Y."/>
            <person name="Li Y.F."/>
            <person name="Zhong Z.M."/>
            <person name="Liu X."/>
            <person name="Yu X."/>
            <person name="Liu D.K."/>
            <person name="Tu X.D."/>
            <person name="Liu B."/>
            <person name="Hao Y."/>
            <person name="Liao X.Y."/>
            <person name="Jiang Y.T."/>
            <person name="Sun W.H."/>
            <person name="Chen J."/>
            <person name="Chen Y.Q."/>
            <person name="Ai Y."/>
            <person name="Zhai J.W."/>
            <person name="Wu S.S."/>
            <person name="Zhou Z."/>
            <person name="Hsiao Y.Y."/>
            <person name="Wu W.L."/>
            <person name="Chen Y.Y."/>
            <person name="Lin Y.F."/>
            <person name="Hsu J.L."/>
            <person name="Li C.Y."/>
            <person name="Wang Z.W."/>
            <person name="Zhao X."/>
            <person name="Zhong W.Y."/>
            <person name="Ma X.K."/>
            <person name="Ma L."/>
            <person name="Huang J."/>
            <person name="Chen G.Z."/>
            <person name="Huang M.Z."/>
            <person name="Huang L."/>
            <person name="Peng D.H."/>
            <person name="Luo Y.B."/>
            <person name="Zou S.Q."/>
            <person name="Chen S.P."/>
            <person name="Lan S."/>
            <person name="Tsai W.C."/>
            <person name="Van de Peer Y."/>
            <person name="Liu Z.J."/>
        </authorList>
    </citation>
    <scope>NUCLEOTIDE SEQUENCE [LARGE SCALE GENOMIC DNA]</scope>
    <source>
        <strain evidence="1">Lor287</strain>
    </source>
</reference>
<sequence length="186" mass="21148">MRKLRAANFSDLLIRIQSKVRAWGNRHLSLAGRATLIASALLPSAKFQLMHADVPRSVSLSIDKIAQFFLWKKDRNACGMHYVDWHTVCLPTSHGGLGLHILDKWRGPLRSRHAWDLLQPSASVFHSIVRHRLHGYCQTAVISLTLVWHDRTNALEELRISLNRGTRTPESDVESMATREEDVSLN</sequence>